<reference evidence="2" key="1">
    <citation type="journal article" date="2021" name="Proc. Natl. Acad. Sci. U.S.A.">
        <title>A Catalog of Tens of Thousands of Viruses from Human Metagenomes Reveals Hidden Associations with Chronic Diseases.</title>
        <authorList>
            <person name="Tisza M.J."/>
            <person name="Buck C.B."/>
        </authorList>
    </citation>
    <scope>NUCLEOTIDE SEQUENCE</scope>
    <source>
        <strain evidence="2">CtNQV2</strain>
    </source>
</reference>
<feature type="compositionally biased region" description="Acidic residues" evidence="1">
    <location>
        <begin position="66"/>
        <end position="76"/>
    </location>
</feature>
<accession>A0A8S5RYE5</accession>
<sequence>MAKKKKEVVEQVATNEIQEDIIDMMKEVSMQPEVDVSTDEEVIDESNGLEIIENETPEETTKEIVEQEISEDAIENESEKIVNDKLPEETKDKHDTSKDNNLEIDKLIEEVHKNNDCNCNSKPRMSWQQMMGYDWNGQNFEI</sequence>
<evidence type="ECO:0000256" key="1">
    <source>
        <dbReference type="SAM" id="MobiDB-lite"/>
    </source>
</evidence>
<proteinExistence type="predicted"/>
<organism evidence="2">
    <name type="scientific">Myoviridae sp. ctNQV2</name>
    <dbReference type="NCBI Taxonomy" id="2827683"/>
    <lineage>
        <taxon>Viruses</taxon>
        <taxon>Duplodnaviria</taxon>
        <taxon>Heunggongvirae</taxon>
        <taxon>Uroviricota</taxon>
        <taxon>Caudoviricetes</taxon>
    </lineage>
</organism>
<evidence type="ECO:0000313" key="2">
    <source>
        <dbReference type="EMBL" id="DAF43788.1"/>
    </source>
</evidence>
<name>A0A8S5RYE5_9CAUD</name>
<protein>
    <submittedName>
        <fullName evidence="2">Uncharacterized protein</fullName>
    </submittedName>
</protein>
<feature type="compositionally biased region" description="Basic and acidic residues" evidence="1">
    <location>
        <begin position="77"/>
        <end position="101"/>
    </location>
</feature>
<dbReference type="EMBL" id="BK032510">
    <property type="protein sequence ID" value="DAF43788.1"/>
    <property type="molecule type" value="Genomic_DNA"/>
</dbReference>
<feature type="region of interest" description="Disordered" evidence="1">
    <location>
        <begin position="32"/>
        <end position="101"/>
    </location>
</feature>